<proteinExistence type="inferred from homology"/>
<dbReference type="Gene3D" id="3.30.70.1060">
    <property type="entry name" value="Dimeric alpha+beta barrel"/>
    <property type="match status" value="1"/>
</dbReference>
<sequence>MAYMLMMIEPLNQRQTRTEAEGRAVYDRMVRFGQDLHERGLLIASESLRSHTDATQLQVRNGRMHLIDGPYAEAKEMVGGFFLINCKTRQEALDIAAQCPAAEWCTVEVRETAPCYVESLAAAD</sequence>
<dbReference type="PANTHER" id="PTHR35174">
    <property type="entry name" value="BLL7171 PROTEIN-RELATED"/>
    <property type="match status" value="1"/>
</dbReference>
<organism evidence="3 4">
    <name type="scientific">Roseateles toxinivorans</name>
    <dbReference type="NCBI Taxonomy" id="270368"/>
    <lineage>
        <taxon>Bacteria</taxon>
        <taxon>Pseudomonadati</taxon>
        <taxon>Pseudomonadota</taxon>
        <taxon>Betaproteobacteria</taxon>
        <taxon>Burkholderiales</taxon>
        <taxon>Sphaerotilaceae</taxon>
        <taxon>Roseateles</taxon>
    </lineage>
</organism>
<accession>A0A4R6QIZ0</accession>
<dbReference type="InParanoid" id="A0A4R6QIZ0"/>
<reference evidence="3 4" key="1">
    <citation type="submission" date="2019-03" db="EMBL/GenBank/DDBJ databases">
        <title>Genomic Encyclopedia of Type Strains, Phase IV (KMG-IV): sequencing the most valuable type-strain genomes for metagenomic binning, comparative biology and taxonomic classification.</title>
        <authorList>
            <person name="Goeker M."/>
        </authorList>
    </citation>
    <scope>NUCLEOTIDE SEQUENCE [LARGE SCALE GENOMIC DNA]</scope>
    <source>
        <strain evidence="3 4">DSM 16998</strain>
    </source>
</reference>
<dbReference type="InterPro" id="IPR011008">
    <property type="entry name" value="Dimeric_a/b-barrel"/>
</dbReference>
<dbReference type="SUPFAM" id="SSF54909">
    <property type="entry name" value="Dimeric alpha+beta barrel"/>
    <property type="match status" value="1"/>
</dbReference>
<dbReference type="EMBL" id="SNXS01000011">
    <property type="protein sequence ID" value="TDP61628.1"/>
    <property type="molecule type" value="Genomic_DNA"/>
</dbReference>
<dbReference type="OrthoDB" id="9807535at2"/>
<evidence type="ECO:0000313" key="3">
    <source>
        <dbReference type="EMBL" id="TDP61628.1"/>
    </source>
</evidence>
<comment type="caution">
    <text evidence="3">The sequence shown here is derived from an EMBL/GenBank/DDBJ whole genome shotgun (WGS) entry which is preliminary data.</text>
</comment>
<keyword evidence="4" id="KW-1185">Reference proteome</keyword>
<protein>
    <recommendedName>
        <fullName evidence="2">YCII-related domain-containing protein</fullName>
    </recommendedName>
</protein>
<evidence type="ECO:0000313" key="4">
    <source>
        <dbReference type="Proteomes" id="UP000295361"/>
    </source>
</evidence>
<dbReference type="PANTHER" id="PTHR35174:SF3">
    <property type="entry name" value="BLL7171 PROTEIN"/>
    <property type="match status" value="1"/>
</dbReference>
<feature type="domain" description="YCII-related" evidence="2">
    <location>
        <begin position="13"/>
        <end position="111"/>
    </location>
</feature>
<comment type="similarity">
    <text evidence="1">Belongs to the YciI family.</text>
</comment>
<evidence type="ECO:0000259" key="2">
    <source>
        <dbReference type="Pfam" id="PF03795"/>
    </source>
</evidence>
<dbReference type="RefSeq" id="WP_133703538.1">
    <property type="nucleotide sequence ID" value="NZ_SNXS01000011.1"/>
</dbReference>
<dbReference type="Proteomes" id="UP000295361">
    <property type="component" value="Unassembled WGS sequence"/>
</dbReference>
<dbReference type="Pfam" id="PF03795">
    <property type="entry name" value="YCII"/>
    <property type="match status" value="1"/>
</dbReference>
<dbReference type="AlphaFoldDB" id="A0A4R6QIZ0"/>
<evidence type="ECO:0000256" key="1">
    <source>
        <dbReference type="ARBA" id="ARBA00007689"/>
    </source>
</evidence>
<gene>
    <name evidence="3" type="ORF">DES47_11145</name>
</gene>
<name>A0A4R6QIZ0_9BURK</name>
<dbReference type="InterPro" id="IPR005545">
    <property type="entry name" value="YCII"/>
</dbReference>